<dbReference type="AlphaFoldDB" id="A0AAW1JW56"/>
<dbReference type="EMBL" id="JASPKY010000323">
    <property type="protein sequence ID" value="KAK9708695.1"/>
    <property type="molecule type" value="Genomic_DNA"/>
</dbReference>
<evidence type="ECO:0000313" key="2">
    <source>
        <dbReference type="EMBL" id="KAK9708695.1"/>
    </source>
</evidence>
<evidence type="ECO:0000313" key="3">
    <source>
        <dbReference type="Proteomes" id="UP001458880"/>
    </source>
</evidence>
<gene>
    <name evidence="2" type="ORF">QE152_g27068</name>
</gene>
<sequence length="134" mass="15071">MMLDHGTDRVKLIALENIDNDHLGKCAEYVLRRTIYRIQLVSDIKKQNSRGKKEGRPKDGCQSGGNKDETVYVTGIDGDVDCREIKDALEKCVRAVNDGDTRVVSVRPNQYGNQNATVVTRANVAKELIKRKRI</sequence>
<feature type="compositionally biased region" description="Basic and acidic residues" evidence="1">
    <location>
        <begin position="45"/>
        <end position="59"/>
    </location>
</feature>
<reference evidence="2 3" key="1">
    <citation type="journal article" date="2024" name="BMC Genomics">
        <title>De novo assembly and annotation of Popillia japonica's genome with initial clues to its potential as an invasive pest.</title>
        <authorList>
            <person name="Cucini C."/>
            <person name="Boschi S."/>
            <person name="Funari R."/>
            <person name="Cardaioli E."/>
            <person name="Iannotti N."/>
            <person name="Marturano G."/>
            <person name="Paoli F."/>
            <person name="Bruttini M."/>
            <person name="Carapelli A."/>
            <person name="Frati F."/>
            <person name="Nardi F."/>
        </authorList>
    </citation>
    <scope>NUCLEOTIDE SEQUENCE [LARGE SCALE GENOMIC DNA]</scope>
    <source>
        <strain evidence="2">DMR45628</strain>
    </source>
</reference>
<keyword evidence="3" id="KW-1185">Reference proteome</keyword>
<evidence type="ECO:0000256" key="1">
    <source>
        <dbReference type="SAM" id="MobiDB-lite"/>
    </source>
</evidence>
<accession>A0AAW1JW56</accession>
<protein>
    <submittedName>
        <fullName evidence="2">Uncharacterized protein</fullName>
    </submittedName>
</protein>
<feature type="region of interest" description="Disordered" evidence="1">
    <location>
        <begin position="45"/>
        <end position="69"/>
    </location>
</feature>
<comment type="caution">
    <text evidence="2">The sequence shown here is derived from an EMBL/GenBank/DDBJ whole genome shotgun (WGS) entry which is preliminary data.</text>
</comment>
<name>A0AAW1JW56_POPJA</name>
<proteinExistence type="predicted"/>
<organism evidence="2 3">
    <name type="scientific">Popillia japonica</name>
    <name type="common">Japanese beetle</name>
    <dbReference type="NCBI Taxonomy" id="7064"/>
    <lineage>
        <taxon>Eukaryota</taxon>
        <taxon>Metazoa</taxon>
        <taxon>Ecdysozoa</taxon>
        <taxon>Arthropoda</taxon>
        <taxon>Hexapoda</taxon>
        <taxon>Insecta</taxon>
        <taxon>Pterygota</taxon>
        <taxon>Neoptera</taxon>
        <taxon>Endopterygota</taxon>
        <taxon>Coleoptera</taxon>
        <taxon>Polyphaga</taxon>
        <taxon>Scarabaeiformia</taxon>
        <taxon>Scarabaeidae</taxon>
        <taxon>Rutelinae</taxon>
        <taxon>Popillia</taxon>
    </lineage>
</organism>
<dbReference type="Proteomes" id="UP001458880">
    <property type="component" value="Unassembled WGS sequence"/>
</dbReference>